<dbReference type="Pfam" id="PF12973">
    <property type="entry name" value="Cupin_7"/>
    <property type="match status" value="1"/>
</dbReference>
<dbReference type="EMBL" id="QXMN01000219">
    <property type="protein sequence ID" value="RIX70689.1"/>
    <property type="molecule type" value="Genomic_DNA"/>
</dbReference>
<keyword evidence="3" id="KW-1185">Reference proteome</keyword>
<gene>
    <name evidence="2" type="ORF">D3H34_32665</name>
</gene>
<dbReference type="OrthoDB" id="564955at2"/>
<organism evidence="2 3">
    <name type="scientific">Acidovorax cavernicola</name>
    <dbReference type="NCBI Taxonomy" id="1675792"/>
    <lineage>
        <taxon>Bacteria</taxon>
        <taxon>Pseudomonadati</taxon>
        <taxon>Pseudomonadota</taxon>
        <taxon>Betaproteobacteria</taxon>
        <taxon>Burkholderiales</taxon>
        <taxon>Comamonadaceae</taxon>
        <taxon>Acidovorax</taxon>
    </lineage>
</organism>
<dbReference type="SUPFAM" id="SSF51182">
    <property type="entry name" value="RmlC-like cupins"/>
    <property type="match status" value="1"/>
</dbReference>
<accession>A0A9X8GRU4</accession>
<dbReference type="CDD" id="cd20302">
    <property type="entry name" value="cupin_DAD"/>
    <property type="match status" value="1"/>
</dbReference>
<sequence length="156" mass="17811">MLFERIDTECINDDETPWMPYTPYDENTLVKYFKIDPVRGESIVMLKSPPRGKKPKHHHTGTVIVYTIQGAWKYIEHDWTARAGSVVYETAGTVHTPIGVSDEATITLSIVTGELLYLDDDNKIIAQSNWKTNMERYLNHCKKHGITPKDLSTFAV</sequence>
<dbReference type="InterPro" id="IPR025979">
    <property type="entry name" value="ChrR-like_cupin_dom"/>
</dbReference>
<dbReference type="InterPro" id="IPR011051">
    <property type="entry name" value="RmlC_Cupin_sf"/>
</dbReference>
<name>A0A9X8GRU4_9BURK</name>
<feature type="domain" description="ChrR-like cupin" evidence="1">
    <location>
        <begin position="11"/>
        <end position="109"/>
    </location>
</feature>
<evidence type="ECO:0000259" key="1">
    <source>
        <dbReference type="Pfam" id="PF12973"/>
    </source>
</evidence>
<proteinExistence type="predicted"/>
<protein>
    <submittedName>
        <fullName evidence="2">Cupin domain-containing protein</fullName>
    </submittedName>
</protein>
<comment type="caution">
    <text evidence="2">The sequence shown here is derived from an EMBL/GenBank/DDBJ whole genome shotgun (WGS) entry which is preliminary data.</text>
</comment>
<reference evidence="2 3" key="1">
    <citation type="submission" date="2018-09" db="EMBL/GenBank/DDBJ databases">
        <title>Acidovorax cavernicola nov. sp. isolated from Gruta de las Maravillas (Aracena, Spain).</title>
        <authorList>
            <person name="Jurado V."/>
            <person name="Gutierrez-Patricio S."/>
            <person name="Gonzalez-Pimentel J.L."/>
            <person name="Miller A.Z."/>
            <person name="Laiz L."/>
            <person name="Saiz-Jimenez C."/>
        </authorList>
    </citation>
    <scope>NUCLEOTIDE SEQUENCE [LARGE SCALE GENOMIC DNA]</scope>
    <source>
        <strain evidence="2 3">1011MAR4D40.2</strain>
    </source>
</reference>
<evidence type="ECO:0000313" key="3">
    <source>
        <dbReference type="Proteomes" id="UP000265619"/>
    </source>
</evidence>
<dbReference type="Gene3D" id="2.60.120.10">
    <property type="entry name" value="Jelly Rolls"/>
    <property type="match status" value="1"/>
</dbReference>
<dbReference type="AlphaFoldDB" id="A0A9X8GRU4"/>
<dbReference type="InterPro" id="IPR014710">
    <property type="entry name" value="RmlC-like_jellyroll"/>
</dbReference>
<dbReference type="Proteomes" id="UP000265619">
    <property type="component" value="Unassembled WGS sequence"/>
</dbReference>
<dbReference type="RefSeq" id="WP_119558867.1">
    <property type="nucleotide sequence ID" value="NZ_QXMN01000219.1"/>
</dbReference>
<evidence type="ECO:0000313" key="2">
    <source>
        <dbReference type="EMBL" id="RIX70689.1"/>
    </source>
</evidence>